<dbReference type="PRINTS" id="PR00783">
    <property type="entry name" value="MINTRINSICP"/>
</dbReference>
<evidence type="ECO:0000256" key="3">
    <source>
        <dbReference type="ARBA" id="ARBA00022989"/>
    </source>
</evidence>
<feature type="transmembrane region" description="Helical" evidence="6">
    <location>
        <begin position="69"/>
        <end position="91"/>
    </location>
</feature>
<dbReference type="Proteomes" id="UP001642360">
    <property type="component" value="Unassembled WGS sequence"/>
</dbReference>
<comment type="similarity">
    <text evidence="5">Belongs to the MIP/aquaporin (TC 1.A.8) family.</text>
</comment>
<dbReference type="GO" id="GO:0016020">
    <property type="term" value="C:membrane"/>
    <property type="evidence" value="ECO:0007669"/>
    <property type="project" value="UniProtKB-SubCell"/>
</dbReference>
<comment type="caution">
    <text evidence="7">The sequence shown here is derived from an EMBL/GenBank/DDBJ whole genome shotgun (WGS) entry which is preliminary data.</text>
</comment>
<dbReference type="InterPro" id="IPR000425">
    <property type="entry name" value="MIP"/>
</dbReference>
<dbReference type="AlphaFoldDB" id="A0ABC8QZA1"/>
<keyword evidence="8" id="KW-1185">Reference proteome</keyword>
<evidence type="ECO:0000256" key="1">
    <source>
        <dbReference type="ARBA" id="ARBA00004141"/>
    </source>
</evidence>
<comment type="subcellular location">
    <subcellularLocation>
        <location evidence="1">Membrane</location>
        <topology evidence="1">Multi-pass membrane protein</topology>
    </subcellularLocation>
</comment>
<evidence type="ECO:0000256" key="4">
    <source>
        <dbReference type="ARBA" id="ARBA00023136"/>
    </source>
</evidence>
<feature type="transmembrane region" description="Helical" evidence="6">
    <location>
        <begin position="28"/>
        <end position="49"/>
    </location>
</feature>
<dbReference type="SUPFAM" id="SSF81338">
    <property type="entry name" value="Aquaporin-like"/>
    <property type="match status" value="1"/>
</dbReference>
<reference evidence="7 8" key="1">
    <citation type="submission" date="2024-02" db="EMBL/GenBank/DDBJ databases">
        <authorList>
            <person name="Vignale AGUSTIN F."/>
            <person name="Sosa J E."/>
            <person name="Modenutti C."/>
        </authorList>
    </citation>
    <scope>NUCLEOTIDE SEQUENCE [LARGE SCALE GENOMIC DNA]</scope>
</reference>
<accession>A0ABC8QZA1</accession>
<dbReference type="InterPro" id="IPR034294">
    <property type="entry name" value="Aquaporin_transptr"/>
</dbReference>
<dbReference type="InterPro" id="IPR023271">
    <property type="entry name" value="Aquaporin-like"/>
</dbReference>
<keyword evidence="3 6" id="KW-1133">Transmembrane helix</keyword>
<proteinExistence type="inferred from homology"/>
<keyword evidence="5" id="KW-0813">Transport</keyword>
<protein>
    <submittedName>
        <fullName evidence="7">Uncharacterized protein</fullName>
    </submittedName>
</protein>
<name>A0ABC8QZA1_9AQUA</name>
<sequence>MTMASLKSRSRVGYVVAKMTAGTTPYPSSLLAIANALALSVAVYIFATISGGHVNPAVTFEMAIGGHISIPMIVFYWISQMFGSVIACLLLRITNVAERHDDLRCGFSTAGDPRCGSLGAIGPLAIGFIAGANVLEAVYWVEPLFGAAILYEHVVFPIQTSVSLGDIAYGIGV</sequence>
<evidence type="ECO:0000256" key="2">
    <source>
        <dbReference type="ARBA" id="ARBA00022692"/>
    </source>
</evidence>
<keyword evidence="2 5" id="KW-0812">Transmembrane</keyword>
<keyword evidence="4 6" id="KW-0472">Membrane</keyword>
<evidence type="ECO:0000313" key="7">
    <source>
        <dbReference type="EMBL" id="CAK9135147.1"/>
    </source>
</evidence>
<evidence type="ECO:0000256" key="5">
    <source>
        <dbReference type="RuleBase" id="RU000477"/>
    </source>
</evidence>
<dbReference type="EMBL" id="CAUOFW020000692">
    <property type="protein sequence ID" value="CAK9135147.1"/>
    <property type="molecule type" value="Genomic_DNA"/>
</dbReference>
<gene>
    <name evidence="7" type="ORF">ILEXP_LOCUS2079</name>
</gene>
<dbReference type="PANTHER" id="PTHR45665:SF27">
    <property type="entry name" value="AQUAPORIN TIP5-1-RELATED"/>
    <property type="match status" value="1"/>
</dbReference>
<dbReference type="Pfam" id="PF00230">
    <property type="entry name" value="MIP"/>
    <property type="match status" value="1"/>
</dbReference>
<dbReference type="Gene3D" id="1.20.1080.10">
    <property type="entry name" value="Glycerol uptake facilitator protein"/>
    <property type="match status" value="1"/>
</dbReference>
<dbReference type="PANTHER" id="PTHR45665">
    <property type="entry name" value="AQUAPORIN-8"/>
    <property type="match status" value="1"/>
</dbReference>
<evidence type="ECO:0000313" key="8">
    <source>
        <dbReference type="Proteomes" id="UP001642360"/>
    </source>
</evidence>
<organism evidence="7 8">
    <name type="scientific">Ilex paraguariensis</name>
    <name type="common">yerba mate</name>
    <dbReference type="NCBI Taxonomy" id="185542"/>
    <lineage>
        <taxon>Eukaryota</taxon>
        <taxon>Viridiplantae</taxon>
        <taxon>Streptophyta</taxon>
        <taxon>Embryophyta</taxon>
        <taxon>Tracheophyta</taxon>
        <taxon>Spermatophyta</taxon>
        <taxon>Magnoliopsida</taxon>
        <taxon>eudicotyledons</taxon>
        <taxon>Gunneridae</taxon>
        <taxon>Pentapetalae</taxon>
        <taxon>asterids</taxon>
        <taxon>campanulids</taxon>
        <taxon>Aquifoliales</taxon>
        <taxon>Aquifoliaceae</taxon>
        <taxon>Ilex</taxon>
    </lineage>
</organism>
<evidence type="ECO:0000256" key="6">
    <source>
        <dbReference type="SAM" id="Phobius"/>
    </source>
</evidence>